<gene>
    <name evidence="1" type="ORF">BLA3211_06889</name>
</gene>
<proteinExistence type="predicted"/>
<dbReference type="AlphaFoldDB" id="A0A6J5JKB6"/>
<reference evidence="1 2" key="1">
    <citation type="submission" date="2020-04" db="EMBL/GenBank/DDBJ databases">
        <authorList>
            <person name="Depoorter E."/>
        </authorList>
    </citation>
    <scope>NUCLEOTIDE SEQUENCE [LARGE SCALE GENOMIC DNA]</scope>
    <source>
        <strain evidence="1 2">BCC0217</strain>
    </source>
</reference>
<dbReference type="Proteomes" id="UP000494301">
    <property type="component" value="Unassembled WGS sequence"/>
</dbReference>
<dbReference type="EMBL" id="CABWIL020000032">
    <property type="protein sequence ID" value="CAB3972283.1"/>
    <property type="molecule type" value="Genomic_DNA"/>
</dbReference>
<protein>
    <submittedName>
        <fullName evidence="1">Uncharacterized protein</fullName>
    </submittedName>
</protein>
<name>A0A6J5JKB6_9BURK</name>
<accession>A0A6J5JKB6</accession>
<sequence length="39" mass="4223">MKPMPLWKIWLITLIVALAYGALSNDDQPVVAVVATRGA</sequence>
<evidence type="ECO:0000313" key="2">
    <source>
        <dbReference type="Proteomes" id="UP000494301"/>
    </source>
</evidence>
<evidence type="ECO:0000313" key="1">
    <source>
        <dbReference type="EMBL" id="CAB3972283.1"/>
    </source>
</evidence>
<organism evidence="1 2">
    <name type="scientific">Burkholderia aenigmatica</name>
    <dbReference type="NCBI Taxonomy" id="2015348"/>
    <lineage>
        <taxon>Bacteria</taxon>
        <taxon>Pseudomonadati</taxon>
        <taxon>Pseudomonadota</taxon>
        <taxon>Betaproteobacteria</taxon>
        <taxon>Burkholderiales</taxon>
        <taxon>Burkholderiaceae</taxon>
        <taxon>Burkholderia</taxon>
        <taxon>Burkholderia cepacia complex</taxon>
    </lineage>
</organism>